<accession>A0ABV2KI05</accession>
<evidence type="ECO:0000256" key="3">
    <source>
        <dbReference type="ARBA" id="ARBA00022448"/>
    </source>
</evidence>
<evidence type="ECO:0000313" key="10">
    <source>
        <dbReference type="Proteomes" id="UP001549143"/>
    </source>
</evidence>
<feature type="transmembrane region" description="Helical" evidence="8">
    <location>
        <begin position="79"/>
        <end position="97"/>
    </location>
</feature>
<feature type="transmembrane region" description="Helical" evidence="8">
    <location>
        <begin position="162"/>
        <end position="182"/>
    </location>
</feature>
<protein>
    <submittedName>
        <fullName evidence="9">Iron complex transport system permease protein</fullName>
    </submittedName>
</protein>
<evidence type="ECO:0000256" key="6">
    <source>
        <dbReference type="ARBA" id="ARBA00022989"/>
    </source>
</evidence>
<evidence type="ECO:0000313" key="9">
    <source>
        <dbReference type="EMBL" id="MET3660695.1"/>
    </source>
</evidence>
<evidence type="ECO:0000256" key="8">
    <source>
        <dbReference type="SAM" id="Phobius"/>
    </source>
</evidence>
<feature type="transmembrane region" description="Helical" evidence="8">
    <location>
        <begin position="109"/>
        <end position="130"/>
    </location>
</feature>
<dbReference type="Gene3D" id="1.10.3470.10">
    <property type="entry name" value="ABC transporter involved in vitamin B12 uptake, BtuC"/>
    <property type="match status" value="1"/>
</dbReference>
<evidence type="ECO:0000256" key="4">
    <source>
        <dbReference type="ARBA" id="ARBA00022475"/>
    </source>
</evidence>
<feature type="transmembrane region" description="Helical" evidence="8">
    <location>
        <begin position="21"/>
        <end position="39"/>
    </location>
</feature>
<dbReference type="Proteomes" id="UP001549143">
    <property type="component" value="Unassembled WGS sequence"/>
</dbReference>
<organism evidence="9 10">
    <name type="scientific">Aquamicrobium ahrensii</name>
    <dbReference type="NCBI Taxonomy" id="469551"/>
    <lineage>
        <taxon>Bacteria</taxon>
        <taxon>Pseudomonadati</taxon>
        <taxon>Pseudomonadota</taxon>
        <taxon>Alphaproteobacteria</taxon>
        <taxon>Hyphomicrobiales</taxon>
        <taxon>Phyllobacteriaceae</taxon>
        <taxon>Aquamicrobium</taxon>
    </lineage>
</organism>
<dbReference type="EMBL" id="JBEPMN010000002">
    <property type="protein sequence ID" value="MET3660695.1"/>
    <property type="molecule type" value="Genomic_DNA"/>
</dbReference>
<keyword evidence="7 8" id="KW-0472">Membrane</keyword>
<evidence type="ECO:0000256" key="2">
    <source>
        <dbReference type="ARBA" id="ARBA00007935"/>
    </source>
</evidence>
<reference evidence="9 10" key="1">
    <citation type="submission" date="2024-06" db="EMBL/GenBank/DDBJ databases">
        <title>Genomic Encyclopedia of Type Strains, Phase IV (KMG-IV): sequencing the most valuable type-strain genomes for metagenomic binning, comparative biology and taxonomic classification.</title>
        <authorList>
            <person name="Goeker M."/>
        </authorList>
    </citation>
    <scope>NUCLEOTIDE SEQUENCE [LARGE SCALE GENOMIC DNA]</scope>
    <source>
        <strain evidence="9 10">DSM 19730</strain>
    </source>
</reference>
<name>A0ABV2KI05_9HYPH</name>
<proteinExistence type="inferred from homology"/>
<dbReference type="PANTHER" id="PTHR30472:SF70">
    <property type="entry name" value="MOLYBDATE IMPORT SYSTEM PERMEASE PROTEIN MOLB"/>
    <property type="match status" value="1"/>
</dbReference>
<comment type="caution">
    <text evidence="9">The sequence shown here is derived from an EMBL/GenBank/DDBJ whole genome shotgun (WGS) entry which is preliminary data.</text>
</comment>
<feature type="transmembrane region" description="Helical" evidence="8">
    <location>
        <begin position="323"/>
        <end position="342"/>
    </location>
</feature>
<feature type="transmembrane region" description="Helical" evidence="8">
    <location>
        <begin position="136"/>
        <end position="155"/>
    </location>
</feature>
<keyword evidence="3" id="KW-0813">Transport</keyword>
<keyword evidence="5 8" id="KW-0812">Transmembrane</keyword>
<comment type="subcellular location">
    <subcellularLocation>
        <location evidence="1">Cell membrane</location>
        <topology evidence="1">Multi-pass membrane protein</topology>
    </subcellularLocation>
</comment>
<dbReference type="RefSeq" id="WP_354150570.1">
    <property type="nucleotide sequence ID" value="NZ_JBEPMN010000002.1"/>
</dbReference>
<feature type="transmembrane region" description="Helical" evidence="8">
    <location>
        <begin position="214"/>
        <end position="232"/>
    </location>
</feature>
<dbReference type="CDD" id="cd06550">
    <property type="entry name" value="TM_ABC_iron-siderophores_like"/>
    <property type="match status" value="1"/>
</dbReference>
<evidence type="ECO:0000256" key="1">
    <source>
        <dbReference type="ARBA" id="ARBA00004651"/>
    </source>
</evidence>
<keyword evidence="10" id="KW-1185">Reference proteome</keyword>
<dbReference type="SUPFAM" id="SSF81345">
    <property type="entry name" value="ABC transporter involved in vitamin B12 uptake, BtuC"/>
    <property type="match status" value="1"/>
</dbReference>
<evidence type="ECO:0000256" key="7">
    <source>
        <dbReference type="ARBA" id="ARBA00023136"/>
    </source>
</evidence>
<keyword evidence="4" id="KW-1003">Cell membrane</keyword>
<sequence>MSKGEALSGIGKQGRAARLRGVVPPVLLLIVVVLALFAGKYDVSPSDMALVVWSRLTGTPSGLDSTVETVVWNVRLPRVLAGLLVGASLAAAGAVYQGLFRNPLVSPDILGVSAGASLGAVGGIFFSLPVLAIQSMAFAGGLVAVALVYLVGSAVRGRDPILVLVLAGVAIGALLGACISLLKVLADPYNQLPAITFWLLGSLASITRADAFSILPAVLLGLAPMVLLRWRMNLMTLDEEEARALGMETGRLRLLLVAAATLMTAAAVSVSGIIGWVGLVMPHIARGLVGPDFGRLLPASLMLGGGYLVGVDALARTVAQIEVPLGILTAVIGAPFFLWLLASGRRGWQ</sequence>
<dbReference type="PANTHER" id="PTHR30472">
    <property type="entry name" value="FERRIC ENTEROBACTIN TRANSPORT SYSTEM PERMEASE PROTEIN"/>
    <property type="match status" value="1"/>
</dbReference>
<dbReference type="InterPro" id="IPR000522">
    <property type="entry name" value="ABC_transptr_permease_BtuC"/>
</dbReference>
<evidence type="ECO:0000256" key="5">
    <source>
        <dbReference type="ARBA" id="ARBA00022692"/>
    </source>
</evidence>
<dbReference type="Pfam" id="PF01032">
    <property type="entry name" value="FecCD"/>
    <property type="match status" value="1"/>
</dbReference>
<comment type="similarity">
    <text evidence="2">Belongs to the binding-protein-dependent transport system permease family. FecCD subfamily.</text>
</comment>
<gene>
    <name evidence="9" type="ORF">ABID44_001009</name>
</gene>
<feature type="transmembrane region" description="Helical" evidence="8">
    <location>
        <begin position="252"/>
        <end position="281"/>
    </location>
</feature>
<dbReference type="InterPro" id="IPR037294">
    <property type="entry name" value="ABC_BtuC-like"/>
</dbReference>
<feature type="transmembrane region" description="Helical" evidence="8">
    <location>
        <begin position="293"/>
        <end position="311"/>
    </location>
</feature>
<keyword evidence="6 8" id="KW-1133">Transmembrane helix</keyword>